<dbReference type="InParanoid" id="A0A1Z5JAF7"/>
<gene>
    <name evidence="2" type="ORF">FisN_2Lh500</name>
</gene>
<evidence type="ECO:0000256" key="1">
    <source>
        <dbReference type="SAM" id="SignalP"/>
    </source>
</evidence>
<accession>A0A1Z5JAF7</accession>
<keyword evidence="1" id="KW-0732">Signal</keyword>
<organism evidence="2 3">
    <name type="scientific">Fistulifera solaris</name>
    <name type="common">Oleaginous diatom</name>
    <dbReference type="NCBI Taxonomy" id="1519565"/>
    <lineage>
        <taxon>Eukaryota</taxon>
        <taxon>Sar</taxon>
        <taxon>Stramenopiles</taxon>
        <taxon>Ochrophyta</taxon>
        <taxon>Bacillariophyta</taxon>
        <taxon>Bacillariophyceae</taxon>
        <taxon>Bacillariophycidae</taxon>
        <taxon>Naviculales</taxon>
        <taxon>Naviculaceae</taxon>
        <taxon>Fistulifera</taxon>
    </lineage>
</organism>
<feature type="signal peptide" evidence="1">
    <location>
        <begin position="1"/>
        <end position="21"/>
    </location>
</feature>
<evidence type="ECO:0000313" key="2">
    <source>
        <dbReference type="EMBL" id="GAX10970.1"/>
    </source>
</evidence>
<dbReference type="Proteomes" id="UP000198406">
    <property type="component" value="Unassembled WGS sequence"/>
</dbReference>
<dbReference type="AlphaFoldDB" id="A0A1Z5JAF7"/>
<dbReference type="EMBL" id="BDSP01000032">
    <property type="protein sequence ID" value="GAX10970.1"/>
    <property type="molecule type" value="Genomic_DNA"/>
</dbReference>
<proteinExistence type="predicted"/>
<protein>
    <submittedName>
        <fullName evidence="2">Uncharacterized protein</fullName>
    </submittedName>
</protein>
<sequence>MKVNRKVNIPLILFFSRSVAADVSLRQSHTRDDASRNSRIFDVCPDEDVCTERLGFLTKYSVRFLDGDTCRTECTFFPRAYILSGYECGSCQCNAVWQCGDVKTICGTSGSENCLCSSDTENQSFCWINDSCNRPTCTSSADCSGEDRCVPGSCCTDEGTGICLTPCEVTTISFAESGISSELATSTEAMMIRRPGGP</sequence>
<reference evidence="2 3" key="1">
    <citation type="journal article" date="2015" name="Plant Cell">
        <title>Oil accumulation by the oleaginous diatom Fistulifera solaris as revealed by the genome and transcriptome.</title>
        <authorList>
            <person name="Tanaka T."/>
            <person name="Maeda Y."/>
            <person name="Veluchamy A."/>
            <person name="Tanaka M."/>
            <person name="Abida H."/>
            <person name="Marechal E."/>
            <person name="Bowler C."/>
            <person name="Muto M."/>
            <person name="Sunaga Y."/>
            <person name="Tanaka M."/>
            <person name="Yoshino T."/>
            <person name="Taniguchi T."/>
            <person name="Fukuda Y."/>
            <person name="Nemoto M."/>
            <person name="Matsumoto M."/>
            <person name="Wong P.S."/>
            <person name="Aburatani S."/>
            <person name="Fujibuchi W."/>
        </authorList>
    </citation>
    <scope>NUCLEOTIDE SEQUENCE [LARGE SCALE GENOMIC DNA]</scope>
    <source>
        <strain evidence="2 3">JPCC DA0580</strain>
    </source>
</reference>
<keyword evidence="3" id="KW-1185">Reference proteome</keyword>
<evidence type="ECO:0000313" key="3">
    <source>
        <dbReference type="Proteomes" id="UP000198406"/>
    </source>
</evidence>
<name>A0A1Z5JAF7_FISSO</name>
<comment type="caution">
    <text evidence="2">The sequence shown here is derived from an EMBL/GenBank/DDBJ whole genome shotgun (WGS) entry which is preliminary data.</text>
</comment>
<feature type="chain" id="PRO_5012283578" evidence="1">
    <location>
        <begin position="22"/>
        <end position="198"/>
    </location>
</feature>